<dbReference type="InterPro" id="IPR009214">
    <property type="entry name" value="DUF1129"/>
</dbReference>
<feature type="transmembrane region" description="Helical" evidence="1">
    <location>
        <begin position="96"/>
        <end position="118"/>
    </location>
</feature>
<feature type="transmembrane region" description="Helical" evidence="1">
    <location>
        <begin position="124"/>
        <end position="149"/>
    </location>
</feature>
<dbReference type="RefSeq" id="WP_097149015.1">
    <property type="nucleotide sequence ID" value="NZ_OBQC01000004.1"/>
</dbReference>
<evidence type="ECO:0000256" key="1">
    <source>
        <dbReference type="SAM" id="Phobius"/>
    </source>
</evidence>
<dbReference type="PANTHER" id="PTHR41307:SF1">
    <property type="entry name" value="MEMBRANE PROTEIN"/>
    <property type="match status" value="1"/>
</dbReference>
<keyword evidence="3" id="KW-1185">Reference proteome</keyword>
<dbReference type="AlphaFoldDB" id="A0A285U813"/>
<protein>
    <submittedName>
        <fullName evidence="2">Uncharacterized protein DUF1129</fullName>
    </submittedName>
</protein>
<dbReference type="SUPFAM" id="SSF158560">
    <property type="entry name" value="BH3980-like"/>
    <property type="match status" value="1"/>
</dbReference>
<dbReference type="Proteomes" id="UP000219252">
    <property type="component" value="Unassembled WGS sequence"/>
</dbReference>
<keyword evidence="1" id="KW-0812">Transmembrane</keyword>
<evidence type="ECO:0000313" key="3">
    <source>
        <dbReference type="Proteomes" id="UP000219252"/>
    </source>
</evidence>
<dbReference type="Pfam" id="PF06570">
    <property type="entry name" value="DUF1129"/>
    <property type="match status" value="1"/>
</dbReference>
<organism evidence="2 3">
    <name type="scientific">Ureibacillus acetophenoni</name>
    <dbReference type="NCBI Taxonomy" id="614649"/>
    <lineage>
        <taxon>Bacteria</taxon>
        <taxon>Bacillati</taxon>
        <taxon>Bacillota</taxon>
        <taxon>Bacilli</taxon>
        <taxon>Bacillales</taxon>
        <taxon>Caryophanaceae</taxon>
        <taxon>Ureibacillus</taxon>
    </lineage>
</organism>
<dbReference type="PANTHER" id="PTHR41307">
    <property type="entry name" value="MEMBRANE PROTEIN-RELATED"/>
    <property type="match status" value="1"/>
</dbReference>
<keyword evidence="1" id="KW-1133">Transmembrane helix</keyword>
<dbReference type="EMBL" id="OBQC01000004">
    <property type="protein sequence ID" value="SOC38074.1"/>
    <property type="molecule type" value="Genomic_DNA"/>
</dbReference>
<proteinExistence type="predicted"/>
<dbReference type="Gene3D" id="1.10.1900.10">
    <property type="entry name" value="c-terminal domain of poly(a) binding protein"/>
    <property type="match status" value="1"/>
</dbReference>
<gene>
    <name evidence="2" type="ORF">SAMN05877842_1048</name>
</gene>
<keyword evidence="1" id="KW-0472">Membrane</keyword>
<sequence length="224" mass="25613">MKLTIKQLIEQNNEKRKLLTPDNESYFSDLLIYIRMKPFKNERATEELLLDLLNQLLDAQQEGKSAKELFGSSPKQLANEMIQSLPQENTKSIVEFGLEIIFTLFGWFLIIWGIWPVVKKEDPIIHIGSAAISAILLIASMILLVYLIIKVLRNSAFTDEKKKKVATWTLSILVGLLFAVGFLINFLVEPFGPEMTITYYTPFGLGCFFLLASYILKKYREALV</sequence>
<feature type="transmembrane region" description="Helical" evidence="1">
    <location>
        <begin position="199"/>
        <end position="216"/>
    </location>
</feature>
<feature type="transmembrane region" description="Helical" evidence="1">
    <location>
        <begin position="165"/>
        <end position="187"/>
    </location>
</feature>
<reference evidence="3" key="1">
    <citation type="submission" date="2017-08" db="EMBL/GenBank/DDBJ databases">
        <authorList>
            <person name="Varghese N."/>
            <person name="Submissions S."/>
        </authorList>
    </citation>
    <scope>NUCLEOTIDE SEQUENCE [LARGE SCALE GENOMIC DNA]</scope>
    <source>
        <strain evidence="3">JC23</strain>
    </source>
</reference>
<dbReference type="OrthoDB" id="1655249at2"/>
<evidence type="ECO:0000313" key="2">
    <source>
        <dbReference type="EMBL" id="SOC38074.1"/>
    </source>
</evidence>
<accession>A0A285U813</accession>
<name>A0A285U813_9BACL</name>